<protein>
    <submittedName>
        <fullName evidence="1">Uncharacterized protein</fullName>
    </submittedName>
</protein>
<dbReference type="Proteomes" id="UP001066276">
    <property type="component" value="Chromosome 5"/>
</dbReference>
<sequence>MERDMKQLETELPLQEDRLEELCTIRKNHAELEAQLGNQDYKYYLVRHHEEVEKMGRLLAWLLQECLARSPIGAIKSSDGITLNTQLSINATYVEYCCTLSTADFGSHYSTIKDYLLDIPSPSLNPLKHTELD</sequence>
<accession>A0AAV7RLG1</accession>
<reference evidence="1" key="1">
    <citation type="journal article" date="2022" name="bioRxiv">
        <title>Sequencing and chromosome-scale assembly of the giantPleurodeles waltlgenome.</title>
        <authorList>
            <person name="Brown T."/>
            <person name="Elewa A."/>
            <person name="Iarovenko S."/>
            <person name="Subramanian E."/>
            <person name="Araus A.J."/>
            <person name="Petzold A."/>
            <person name="Susuki M."/>
            <person name="Suzuki K.-i.T."/>
            <person name="Hayashi T."/>
            <person name="Toyoda A."/>
            <person name="Oliveira C."/>
            <person name="Osipova E."/>
            <person name="Leigh N.D."/>
            <person name="Simon A."/>
            <person name="Yun M.H."/>
        </authorList>
    </citation>
    <scope>NUCLEOTIDE SEQUENCE</scope>
    <source>
        <strain evidence="1">20211129_DDA</strain>
        <tissue evidence="1">Liver</tissue>
    </source>
</reference>
<gene>
    <name evidence="1" type="ORF">NDU88_004778</name>
</gene>
<keyword evidence="2" id="KW-1185">Reference proteome</keyword>
<evidence type="ECO:0000313" key="1">
    <source>
        <dbReference type="EMBL" id="KAJ1151999.1"/>
    </source>
</evidence>
<name>A0AAV7RLG1_PLEWA</name>
<dbReference type="AlphaFoldDB" id="A0AAV7RLG1"/>
<organism evidence="1 2">
    <name type="scientific">Pleurodeles waltl</name>
    <name type="common">Iberian ribbed newt</name>
    <dbReference type="NCBI Taxonomy" id="8319"/>
    <lineage>
        <taxon>Eukaryota</taxon>
        <taxon>Metazoa</taxon>
        <taxon>Chordata</taxon>
        <taxon>Craniata</taxon>
        <taxon>Vertebrata</taxon>
        <taxon>Euteleostomi</taxon>
        <taxon>Amphibia</taxon>
        <taxon>Batrachia</taxon>
        <taxon>Caudata</taxon>
        <taxon>Salamandroidea</taxon>
        <taxon>Salamandridae</taxon>
        <taxon>Pleurodelinae</taxon>
        <taxon>Pleurodeles</taxon>
    </lineage>
</organism>
<proteinExistence type="predicted"/>
<comment type="caution">
    <text evidence="1">The sequence shown here is derived from an EMBL/GenBank/DDBJ whole genome shotgun (WGS) entry which is preliminary data.</text>
</comment>
<dbReference type="EMBL" id="JANPWB010000009">
    <property type="protein sequence ID" value="KAJ1151999.1"/>
    <property type="molecule type" value="Genomic_DNA"/>
</dbReference>
<evidence type="ECO:0000313" key="2">
    <source>
        <dbReference type="Proteomes" id="UP001066276"/>
    </source>
</evidence>